<keyword evidence="2" id="KW-0479">Metal-binding</keyword>
<evidence type="ECO:0000256" key="4">
    <source>
        <dbReference type="ARBA" id="ARBA00023014"/>
    </source>
</evidence>
<dbReference type="EMBL" id="MLJW01000264">
    <property type="protein sequence ID" value="OIQ91291.1"/>
    <property type="molecule type" value="Genomic_DNA"/>
</dbReference>
<dbReference type="PANTHER" id="PTHR43685:SF2">
    <property type="entry name" value="GLYCOSYLTRANSFERASE 2-LIKE DOMAIN-CONTAINING PROTEIN"/>
    <property type="match status" value="1"/>
</dbReference>
<dbReference type="GO" id="GO:0051536">
    <property type="term" value="F:iron-sulfur cluster binding"/>
    <property type="evidence" value="ECO:0007669"/>
    <property type="project" value="UniProtKB-KW"/>
</dbReference>
<proteinExistence type="predicted"/>
<reference evidence="6" key="1">
    <citation type="submission" date="2016-10" db="EMBL/GenBank/DDBJ databases">
        <title>Sequence of Gallionella enrichment culture.</title>
        <authorList>
            <person name="Poehlein A."/>
            <person name="Muehling M."/>
            <person name="Daniel R."/>
        </authorList>
    </citation>
    <scope>NUCLEOTIDE SEQUENCE</scope>
</reference>
<dbReference type="Gene3D" id="3.90.550.10">
    <property type="entry name" value="Spore Coat Polysaccharide Biosynthesis Protein SpsA, Chain A"/>
    <property type="match status" value="1"/>
</dbReference>
<dbReference type="InterPro" id="IPR050834">
    <property type="entry name" value="Glycosyltransf_2"/>
</dbReference>
<accession>A0A1J5RP65</accession>
<dbReference type="GO" id="GO:0046872">
    <property type="term" value="F:metal ion binding"/>
    <property type="evidence" value="ECO:0007669"/>
    <property type="project" value="UniProtKB-KW"/>
</dbReference>
<sequence length="722" mass="77347">MSDSKPAAWAPSLRAGSEDRLAAAAITGMRPPSAMQVICIDVTNRCDLRCSNCTRLLAQQPERWDMPPAHFRAALRSLAGYAGVIAMIGGNPCLHPDFAALCRIVVEEVPLARQRGLWSNNIFDHQALVRDSFGFFNLNPHDDARGLASLAGLRAQLPEARSYQGPSRHGPVLAAARDLQPDAAALWADIGRCDVNQQWSASIVENRGRLRAYFCEVAAAFDLARGTDHGLAVEAGWWRRPIDDFAAQIRHFCPGCGLSMRLPPRLDRDETDDYTPSNADLLERGRRRAAVRVAPGTAQESRPVTAYADGGGVERLVSVVIPCFNQAATLAEAVASARAQALAGHIAVEVIVVDDASDDATAAVAEALCARHPHQLRLLRRAVNGGAAAARNSGWRQAAGDWICFLDADDAYAPGFFEAALRVFAEQPGCAMVLCGVELLECPTPVHPAQLEETVFSLPSNMLLRRDAVALLGGFPEDAAFRGPSAGEDVAFKRAFLRHFQAMRLQEAFLRYRVRPGGCFERFLASTRVEAGRLVFTRTAEAPEALAAAQAAYTQAVDARVQGLQRALRPRPFDVWGGLSESADYDSLRTRLAALGGVAPLEGYAAYRCAAFGPGPGQLLVAASAPLGLKVWLEEGSRASGRGTAGPGELRLLALEALSPGGGWRRDLTAALPRLGAGALLLALGLTAAEEAELLSLLPGHSPHWPLCGRQGRIAVWQWSGA</sequence>
<dbReference type="SUPFAM" id="SSF53448">
    <property type="entry name" value="Nucleotide-diphospho-sugar transferases"/>
    <property type="match status" value="1"/>
</dbReference>
<gene>
    <name evidence="6" type="primary">epsJ_4</name>
    <name evidence="6" type="ORF">GALL_268250</name>
</gene>
<dbReference type="InterPro" id="IPR013785">
    <property type="entry name" value="Aldolase_TIM"/>
</dbReference>
<dbReference type="InterPro" id="IPR001173">
    <property type="entry name" value="Glyco_trans_2-like"/>
</dbReference>
<dbReference type="EC" id="2.4.-.-" evidence="6"/>
<evidence type="ECO:0000313" key="6">
    <source>
        <dbReference type="EMBL" id="OIQ91291.1"/>
    </source>
</evidence>
<dbReference type="SFLD" id="SFLDS00029">
    <property type="entry name" value="Radical_SAM"/>
    <property type="match status" value="1"/>
</dbReference>
<protein>
    <submittedName>
        <fullName evidence="6">Putative glycosyltransferase EpsJ</fullName>
        <ecNumber evidence="6">2.4.-.-</ecNumber>
    </submittedName>
</protein>
<organism evidence="6">
    <name type="scientific">mine drainage metagenome</name>
    <dbReference type="NCBI Taxonomy" id="410659"/>
    <lineage>
        <taxon>unclassified sequences</taxon>
        <taxon>metagenomes</taxon>
        <taxon>ecological metagenomes</taxon>
    </lineage>
</organism>
<evidence type="ECO:0000256" key="1">
    <source>
        <dbReference type="ARBA" id="ARBA00022691"/>
    </source>
</evidence>
<keyword evidence="1" id="KW-0949">S-adenosyl-L-methionine</keyword>
<dbReference type="Gene3D" id="3.20.20.70">
    <property type="entry name" value="Aldolase class I"/>
    <property type="match status" value="1"/>
</dbReference>
<keyword evidence="6" id="KW-0808">Transferase</keyword>
<name>A0A1J5RP65_9ZZZZ</name>
<keyword evidence="4" id="KW-0411">Iron-sulfur</keyword>
<dbReference type="GO" id="GO:0016757">
    <property type="term" value="F:glycosyltransferase activity"/>
    <property type="evidence" value="ECO:0007669"/>
    <property type="project" value="UniProtKB-KW"/>
</dbReference>
<evidence type="ECO:0000256" key="3">
    <source>
        <dbReference type="ARBA" id="ARBA00023004"/>
    </source>
</evidence>
<dbReference type="InterPro" id="IPR058240">
    <property type="entry name" value="rSAM_sf"/>
</dbReference>
<dbReference type="Pfam" id="PF00535">
    <property type="entry name" value="Glycos_transf_2"/>
    <property type="match status" value="1"/>
</dbReference>
<dbReference type="CDD" id="cd00761">
    <property type="entry name" value="Glyco_tranf_GTA_type"/>
    <property type="match status" value="1"/>
</dbReference>
<evidence type="ECO:0000259" key="5">
    <source>
        <dbReference type="Pfam" id="PF00535"/>
    </source>
</evidence>
<keyword evidence="3" id="KW-0408">Iron</keyword>
<keyword evidence="6" id="KW-0328">Glycosyltransferase</keyword>
<dbReference type="PANTHER" id="PTHR43685">
    <property type="entry name" value="GLYCOSYLTRANSFERASE"/>
    <property type="match status" value="1"/>
</dbReference>
<dbReference type="InterPro" id="IPR029044">
    <property type="entry name" value="Nucleotide-diphossugar_trans"/>
</dbReference>
<comment type="caution">
    <text evidence="6">The sequence shown here is derived from an EMBL/GenBank/DDBJ whole genome shotgun (WGS) entry which is preliminary data.</text>
</comment>
<dbReference type="AlphaFoldDB" id="A0A1J5RP65"/>
<dbReference type="InterPro" id="IPR007197">
    <property type="entry name" value="rSAM"/>
</dbReference>
<dbReference type="SUPFAM" id="SSF102114">
    <property type="entry name" value="Radical SAM enzymes"/>
    <property type="match status" value="1"/>
</dbReference>
<evidence type="ECO:0000256" key="2">
    <source>
        <dbReference type="ARBA" id="ARBA00022723"/>
    </source>
</evidence>
<feature type="domain" description="Glycosyltransferase 2-like" evidence="5">
    <location>
        <begin position="318"/>
        <end position="432"/>
    </location>
</feature>